<accession>A0A443SFN6</accession>
<dbReference type="PANTHER" id="PTHR47533">
    <property type="entry name" value="PROTEIN CBG21859"/>
    <property type="match status" value="1"/>
</dbReference>
<dbReference type="Proteomes" id="UP000288716">
    <property type="component" value="Unassembled WGS sequence"/>
</dbReference>
<dbReference type="VEuPathDB" id="VectorBase:LDEU005702"/>
<evidence type="ECO:0000313" key="2">
    <source>
        <dbReference type="Proteomes" id="UP000288716"/>
    </source>
</evidence>
<dbReference type="OrthoDB" id="6431331at2759"/>
<dbReference type="PANTHER" id="PTHR47533:SF4">
    <property type="entry name" value="AB HYDROLASE-1 DOMAIN-CONTAINING PROTEIN"/>
    <property type="match status" value="1"/>
</dbReference>
<organism evidence="1 2">
    <name type="scientific">Leptotrombidium deliense</name>
    <dbReference type="NCBI Taxonomy" id="299467"/>
    <lineage>
        <taxon>Eukaryota</taxon>
        <taxon>Metazoa</taxon>
        <taxon>Ecdysozoa</taxon>
        <taxon>Arthropoda</taxon>
        <taxon>Chelicerata</taxon>
        <taxon>Arachnida</taxon>
        <taxon>Acari</taxon>
        <taxon>Acariformes</taxon>
        <taxon>Trombidiformes</taxon>
        <taxon>Prostigmata</taxon>
        <taxon>Anystina</taxon>
        <taxon>Parasitengona</taxon>
        <taxon>Trombiculoidea</taxon>
        <taxon>Trombiculidae</taxon>
        <taxon>Leptotrombidium</taxon>
    </lineage>
</organism>
<keyword evidence="2" id="KW-1185">Reference proteome</keyword>
<dbReference type="Pfam" id="PF06342">
    <property type="entry name" value="DUF1057"/>
    <property type="match status" value="1"/>
</dbReference>
<dbReference type="SUPFAM" id="SSF53474">
    <property type="entry name" value="alpha/beta-Hydrolases"/>
    <property type="match status" value="1"/>
</dbReference>
<evidence type="ECO:0000313" key="1">
    <source>
        <dbReference type="EMBL" id="RWS26338.1"/>
    </source>
</evidence>
<dbReference type="InterPro" id="IPR010463">
    <property type="entry name" value="DUF1057"/>
</dbReference>
<dbReference type="Gene3D" id="3.40.50.1820">
    <property type="entry name" value="alpha/beta hydrolase"/>
    <property type="match status" value="1"/>
</dbReference>
<dbReference type="AlphaFoldDB" id="A0A443SFN6"/>
<comment type="caution">
    <text evidence="1">The sequence shown here is derived from an EMBL/GenBank/DDBJ whole genome shotgun (WGS) entry which is preliminary data.</text>
</comment>
<name>A0A443SFN6_9ACAR</name>
<protein>
    <submittedName>
        <fullName evidence="1">DUF1057 domain containing protein-like protein</fullName>
    </submittedName>
</protein>
<dbReference type="InterPro" id="IPR029058">
    <property type="entry name" value="AB_hydrolase_fold"/>
</dbReference>
<sequence length="330" mass="37321">MNENEYPIKYVEIKTCGRFYEERKKTKKLYKNANPEGISTEVEYVDTKDISGDEKPLATVLCLHGAPGSHRDFAALIKHLTNKRVRVIAPNFPNYCITETTKVFRHSADEKAEYIKDFLDAIAVKKIDLLVTHSSAIYPSALLWESNTSPDITAIAMINPSGHRRIKAMRPKIVTSPVVRVYQNKYGRFLVRKFGSHVLSVTGCAVKHNNMDNVILSATTMVYSRFKTLSKKLEAMKEKEVPVLLIYSDNDRLIENEIFDEMKSILGADESNTEIFDETGELMKPICGTELPKAICLKGGGHYSHLKGRNPEIVNDAIYNLLENVVNNDY</sequence>
<proteinExistence type="predicted"/>
<reference evidence="1 2" key="1">
    <citation type="journal article" date="2018" name="Gigascience">
        <title>Genomes of trombidid mites reveal novel predicted allergens and laterally-transferred genes associated with secondary metabolism.</title>
        <authorList>
            <person name="Dong X."/>
            <person name="Chaisiri K."/>
            <person name="Xia D."/>
            <person name="Armstrong S.D."/>
            <person name="Fang Y."/>
            <person name="Donnelly M.J."/>
            <person name="Kadowaki T."/>
            <person name="McGarry J.W."/>
            <person name="Darby A.C."/>
            <person name="Makepeace B.L."/>
        </authorList>
    </citation>
    <scope>NUCLEOTIDE SEQUENCE [LARGE SCALE GENOMIC DNA]</scope>
    <source>
        <strain evidence="1">UoL-UT</strain>
    </source>
</reference>
<gene>
    <name evidence="1" type="ORF">B4U80_09703</name>
</gene>
<dbReference type="EMBL" id="NCKV01002854">
    <property type="protein sequence ID" value="RWS26338.1"/>
    <property type="molecule type" value="Genomic_DNA"/>
</dbReference>